<dbReference type="Proteomes" id="UP000636800">
    <property type="component" value="Unassembled WGS sequence"/>
</dbReference>
<evidence type="ECO:0000313" key="1">
    <source>
        <dbReference type="EMBL" id="KAG0446900.1"/>
    </source>
</evidence>
<name>A0A835P4R3_VANPL</name>
<evidence type="ECO:0000313" key="2">
    <source>
        <dbReference type="Proteomes" id="UP000636800"/>
    </source>
</evidence>
<reference evidence="1 2" key="1">
    <citation type="journal article" date="2020" name="Nat. Food">
        <title>A phased Vanilla planifolia genome enables genetic improvement of flavour and production.</title>
        <authorList>
            <person name="Hasing T."/>
            <person name="Tang H."/>
            <person name="Brym M."/>
            <person name="Khazi F."/>
            <person name="Huang T."/>
            <person name="Chambers A.H."/>
        </authorList>
    </citation>
    <scope>NUCLEOTIDE SEQUENCE [LARGE SCALE GENOMIC DNA]</scope>
    <source>
        <tissue evidence="1">Leaf</tissue>
    </source>
</reference>
<accession>A0A835P4R3</accession>
<keyword evidence="2" id="KW-1185">Reference proteome</keyword>
<proteinExistence type="predicted"/>
<comment type="caution">
    <text evidence="1">The sequence shown here is derived from an EMBL/GenBank/DDBJ whole genome shotgun (WGS) entry which is preliminary data.</text>
</comment>
<dbReference type="EMBL" id="JADCNL010000537">
    <property type="protein sequence ID" value="KAG0446900.1"/>
    <property type="molecule type" value="Genomic_DNA"/>
</dbReference>
<organism evidence="1 2">
    <name type="scientific">Vanilla planifolia</name>
    <name type="common">Vanilla</name>
    <dbReference type="NCBI Taxonomy" id="51239"/>
    <lineage>
        <taxon>Eukaryota</taxon>
        <taxon>Viridiplantae</taxon>
        <taxon>Streptophyta</taxon>
        <taxon>Embryophyta</taxon>
        <taxon>Tracheophyta</taxon>
        <taxon>Spermatophyta</taxon>
        <taxon>Magnoliopsida</taxon>
        <taxon>Liliopsida</taxon>
        <taxon>Asparagales</taxon>
        <taxon>Orchidaceae</taxon>
        <taxon>Vanilloideae</taxon>
        <taxon>Vanilleae</taxon>
        <taxon>Vanilla</taxon>
    </lineage>
</organism>
<sequence>MAPTCEEQCDARRVHLIIGIVEFRAYRAQNFTSGHLPSTCLDYLISSTKWNSVPKKGLQARSGDGVWATKKVKQKERRPKCEDGVVAIVVHLLQLV</sequence>
<dbReference type="AlphaFoldDB" id="A0A835P4R3"/>
<protein>
    <submittedName>
        <fullName evidence="1">Uncharacterized protein</fullName>
    </submittedName>
</protein>
<gene>
    <name evidence="1" type="ORF">HPP92_028620</name>
</gene>